<dbReference type="RefSeq" id="WP_285661018.1">
    <property type="nucleotide sequence ID" value="NZ_BSTX01000001.1"/>
</dbReference>
<keyword evidence="5" id="KW-1185">Reference proteome</keyword>
<keyword evidence="1" id="KW-0808">Transferase</keyword>
<gene>
    <name evidence="4" type="ORF">Afil01_06000</name>
</gene>
<dbReference type="CDD" id="cd04301">
    <property type="entry name" value="NAT_SF"/>
    <property type="match status" value="1"/>
</dbReference>
<dbReference type="Proteomes" id="UP001165079">
    <property type="component" value="Unassembled WGS sequence"/>
</dbReference>
<dbReference type="PROSITE" id="PS51186">
    <property type="entry name" value="GNAT"/>
    <property type="match status" value="1"/>
</dbReference>
<organism evidence="4 5">
    <name type="scientific">Actinorhabdospora filicis</name>
    <dbReference type="NCBI Taxonomy" id="1785913"/>
    <lineage>
        <taxon>Bacteria</taxon>
        <taxon>Bacillati</taxon>
        <taxon>Actinomycetota</taxon>
        <taxon>Actinomycetes</taxon>
        <taxon>Micromonosporales</taxon>
        <taxon>Micromonosporaceae</taxon>
        <taxon>Actinorhabdospora</taxon>
    </lineage>
</organism>
<dbReference type="EMBL" id="BSTX01000001">
    <property type="protein sequence ID" value="GLZ75793.1"/>
    <property type="molecule type" value="Genomic_DNA"/>
</dbReference>
<dbReference type="Gene3D" id="3.40.630.30">
    <property type="match status" value="1"/>
</dbReference>
<sequence>MTIRPTTEADIPGVIQMGDDAVAWLVEQGRTGQWGTRPWSENPERAKTMMDRLTSTEFFVAEIGGRLAGALAVATHPQEYAPAIDEPELYVHFLITAGDFRGRNVGARLLDHARDRARELGIGLIRVDCYGGADRKLVAYYESQGFTPTAAFTVKDWPGQVLEQRLG</sequence>
<evidence type="ECO:0000256" key="2">
    <source>
        <dbReference type="ARBA" id="ARBA00023315"/>
    </source>
</evidence>
<dbReference type="InterPro" id="IPR016181">
    <property type="entry name" value="Acyl_CoA_acyltransferase"/>
</dbReference>
<proteinExistence type="predicted"/>
<keyword evidence="2" id="KW-0012">Acyltransferase</keyword>
<dbReference type="InterPro" id="IPR050832">
    <property type="entry name" value="Bact_Acetyltransf"/>
</dbReference>
<dbReference type="PANTHER" id="PTHR43877">
    <property type="entry name" value="AMINOALKYLPHOSPHONATE N-ACETYLTRANSFERASE-RELATED-RELATED"/>
    <property type="match status" value="1"/>
</dbReference>
<dbReference type="AlphaFoldDB" id="A0A9W6SGX7"/>
<evidence type="ECO:0000256" key="1">
    <source>
        <dbReference type="ARBA" id="ARBA00022679"/>
    </source>
</evidence>
<comment type="caution">
    <text evidence="4">The sequence shown here is derived from an EMBL/GenBank/DDBJ whole genome shotgun (WGS) entry which is preliminary data.</text>
</comment>
<dbReference type="Pfam" id="PF00583">
    <property type="entry name" value="Acetyltransf_1"/>
    <property type="match status" value="1"/>
</dbReference>
<name>A0A9W6SGX7_9ACTN</name>
<evidence type="ECO:0000313" key="5">
    <source>
        <dbReference type="Proteomes" id="UP001165079"/>
    </source>
</evidence>
<reference evidence="4" key="1">
    <citation type="submission" date="2023-03" db="EMBL/GenBank/DDBJ databases">
        <title>Actinorhabdospora filicis NBRC 111898.</title>
        <authorList>
            <person name="Ichikawa N."/>
            <person name="Sato H."/>
            <person name="Tonouchi N."/>
        </authorList>
    </citation>
    <scope>NUCLEOTIDE SEQUENCE</scope>
    <source>
        <strain evidence="4">NBRC 111898</strain>
    </source>
</reference>
<evidence type="ECO:0000259" key="3">
    <source>
        <dbReference type="PROSITE" id="PS51186"/>
    </source>
</evidence>
<dbReference type="GO" id="GO:0016747">
    <property type="term" value="F:acyltransferase activity, transferring groups other than amino-acyl groups"/>
    <property type="evidence" value="ECO:0007669"/>
    <property type="project" value="InterPro"/>
</dbReference>
<feature type="domain" description="N-acetyltransferase" evidence="3">
    <location>
        <begin position="1"/>
        <end position="167"/>
    </location>
</feature>
<dbReference type="SUPFAM" id="SSF55729">
    <property type="entry name" value="Acyl-CoA N-acyltransferases (Nat)"/>
    <property type="match status" value="1"/>
</dbReference>
<dbReference type="InterPro" id="IPR000182">
    <property type="entry name" value="GNAT_dom"/>
</dbReference>
<accession>A0A9W6SGX7</accession>
<protein>
    <submittedName>
        <fullName evidence="4">GCN5 family N-acetyltransferase</fullName>
    </submittedName>
</protein>
<evidence type="ECO:0000313" key="4">
    <source>
        <dbReference type="EMBL" id="GLZ75793.1"/>
    </source>
</evidence>